<gene>
    <name evidence="2" type="ORF">D6C78_05200</name>
</gene>
<name>A0A4T0BVE2_AURPU</name>
<reference evidence="2 3" key="1">
    <citation type="submission" date="2018-10" db="EMBL/GenBank/DDBJ databases">
        <title>Fifty Aureobasidium pullulans genomes reveal a recombining polyextremotolerant generalist.</title>
        <authorList>
            <person name="Gostincar C."/>
            <person name="Turk M."/>
            <person name="Zajc J."/>
            <person name="Gunde-Cimerman N."/>
        </authorList>
    </citation>
    <scope>NUCLEOTIDE SEQUENCE [LARGE SCALE GENOMIC DNA]</scope>
    <source>
        <strain evidence="2 3">EXF-1645</strain>
    </source>
</reference>
<proteinExistence type="predicted"/>
<dbReference type="Proteomes" id="UP000308724">
    <property type="component" value="Unassembled WGS sequence"/>
</dbReference>
<protein>
    <submittedName>
        <fullName evidence="2">Uncharacterized protein</fullName>
    </submittedName>
</protein>
<evidence type="ECO:0000313" key="3">
    <source>
        <dbReference type="Proteomes" id="UP000308724"/>
    </source>
</evidence>
<evidence type="ECO:0000256" key="1">
    <source>
        <dbReference type="SAM" id="MobiDB-lite"/>
    </source>
</evidence>
<accession>A0A4T0BVE2</accession>
<comment type="caution">
    <text evidence="2">The sequence shown here is derived from an EMBL/GenBank/DDBJ whole genome shotgun (WGS) entry which is preliminary data.</text>
</comment>
<feature type="region of interest" description="Disordered" evidence="1">
    <location>
        <begin position="167"/>
        <end position="192"/>
    </location>
</feature>
<organism evidence="2 3">
    <name type="scientific">Aureobasidium pullulans</name>
    <name type="common">Black yeast</name>
    <name type="synonym">Pullularia pullulans</name>
    <dbReference type="NCBI Taxonomy" id="5580"/>
    <lineage>
        <taxon>Eukaryota</taxon>
        <taxon>Fungi</taxon>
        <taxon>Dikarya</taxon>
        <taxon>Ascomycota</taxon>
        <taxon>Pezizomycotina</taxon>
        <taxon>Dothideomycetes</taxon>
        <taxon>Dothideomycetidae</taxon>
        <taxon>Dothideales</taxon>
        <taxon>Saccotheciaceae</taxon>
        <taxon>Aureobasidium</taxon>
    </lineage>
</organism>
<sequence length="192" mass="21098">MIVTAVKGSLQLGINHPLTTRSCRGMIIGEMSFLVTPTAKGLALTRTTALTAMNLLGAEYLTATRIVKGLAVTGMNALATTTLKGKAIARIGVLAATNNQDFYPLATRTWKNMATAAIRHLTMTNCHLFNMCDMENNQGLPYIQMKVILEPNYPLPYLSHTLTRTDENWQQDESTETPREAQQDPALTSTRN</sequence>
<evidence type="ECO:0000313" key="2">
    <source>
        <dbReference type="EMBL" id="TIA36755.1"/>
    </source>
</evidence>
<dbReference type="EMBL" id="QZBZ01000097">
    <property type="protein sequence ID" value="TIA36755.1"/>
    <property type="molecule type" value="Genomic_DNA"/>
</dbReference>
<dbReference type="AlphaFoldDB" id="A0A4T0BVE2"/>